<evidence type="ECO:0000313" key="2">
    <source>
        <dbReference type="Proteomes" id="UP000620046"/>
    </source>
</evidence>
<sequence length="504" mass="55619">MVSAPFEHDVPSTPTPVVLADDETASAGTGPVQFSWLHWYYQPGKFDAPEQWAMESPVDFLPPSLAEQTVHEADDALLVADVAVKEEVLVHEQSADMPVPVLTTSDDPLSQLLDQLERIALRESDDISALLIERGNDLPEVICTTGEPVSHDVLLAWESMLRQAIPDAQSLTLPWLLVSTLLLRADDASHRDADALYAEAEEWIGLSMTADHERTARWQARLIDIDLRRVKRQKGAARLLSLRSMQSEYAQQLVQGEPATLFAWIDVLMFWAQCQFGDAALARYTEAESICLRLSEVSASTDAAQRRRAELLRQRAAIEQGGSRLSSLDTAQALVDALYERVPSADNALAVAVIALARGNVLPPEQAKGAYSHALMHAFMAEGEPRLRAESMQCRLAVQWAYESLPGMAVQSDVAIALAGRLEAMHVRHPDTLQRMAQTYLRHADFARTCELCESAWRDGCATPALIAIWQEACRQWGTASALPQQLAARQQTMRHLSIASATC</sequence>
<proteinExistence type="predicted"/>
<keyword evidence="2" id="KW-1185">Reference proteome</keyword>
<reference evidence="2" key="1">
    <citation type="journal article" date="2019" name="Int. J. Syst. Evol. Microbiol.">
        <title>The Global Catalogue of Microorganisms (GCM) 10K type strain sequencing project: providing services to taxonomists for standard genome sequencing and annotation.</title>
        <authorList>
            <consortium name="The Broad Institute Genomics Platform"/>
            <consortium name="The Broad Institute Genome Sequencing Center for Infectious Disease"/>
            <person name="Wu L."/>
            <person name="Ma J."/>
        </authorList>
    </citation>
    <scope>NUCLEOTIDE SEQUENCE [LARGE SCALE GENOMIC DNA]</scope>
    <source>
        <strain evidence="2">CGMCC 1.15439</strain>
    </source>
</reference>
<protein>
    <submittedName>
        <fullName evidence="1">Uncharacterized protein</fullName>
    </submittedName>
</protein>
<gene>
    <name evidence="1" type="ORF">GCM10010981_24300</name>
</gene>
<organism evidence="1 2">
    <name type="scientific">Dyella nitratireducens</name>
    <dbReference type="NCBI Taxonomy" id="1849580"/>
    <lineage>
        <taxon>Bacteria</taxon>
        <taxon>Pseudomonadati</taxon>
        <taxon>Pseudomonadota</taxon>
        <taxon>Gammaproteobacteria</taxon>
        <taxon>Lysobacterales</taxon>
        <taxon>Rhodanobacteraceae</taxon>
        <taxon>Dyella</taxon>
    </lineage>
</organism>
<evidence type="ECO:0000313" key="1">
    <source>
        <dbReference type="EMBL" id="GGA34438.1"/>
    </source>
</evidence>
<dbReference type="EMBL" id="BMJA01000002">
    <property type="protein sequence ID" value="GGA34438.1"/>
    <property type="molecule type" value="Genomic_DNA"/>
</dbReference>
<accession>A0ABQ1FZC7</accession>
<comment type="caution">
    <text evidence="1">The sequence shown here is derived from an EMBL/GenBank/DDBJ whole genome shotgun (WGS) entry which is preliminary data.</text>
</comment>
<name>A0ABQ1FZC7_9GAMM</name>
<dbReference type="Proteomes" id="UP000620046">
    <property type="component" value="Unassembled WGS sequence"/>
</dbReference>